<organism evidence="11 12">
    <name type="scientific">Candidatus Methanofastidiosum methylothiophilum</name>
    <dbReference type="NCBI Taxonomy" id="1705564"/>
    <lineage>
        <taxon>Archaea</taxon>
        <taxon>Methanobacteriati</taxon>
        <taxon>Methanobacteriota</taxon>
        <taxon>Stenosarchaea group</taxon>
        <taxon>Candidatus Methanofastidiosia</taxon>
        <taxon>Candidatus Methanofastidiosales</taxon>
        <taxon>Candidatus Methanofastidiosaceae</taxon>
        <taxon>Candidatus Methanofastidiosum</taxon>
    </lineage>
</organism>
<feature type="binding site" evidence="8">
    <location>
        <position position="200"/>
    </location>
    <ligand>
        <name>substrate</name>
    </ligand>
</feature>
<feature type="active site" description="For OMPdecase activity" evidence="7">
    <location>
        <position position="71"/>
    </location>
</feature>
<feature type="binding site" evidence="8">
    <location>
        <position position="39"/>
    </location>
    <ligand>
        <name>substrate</name>
    </ligand>
</feature>
<dbReference type="PANTHER" id="PTHR32119:SF2">
    <property type="entry name" value="OROTIDINE 5'-PHOSPHATE DECARBOXYLASE"/>
    <property type="match status" value="1"/>
</dbReference>
<gene>
    <name evidence="11" type="primary">pyrF</name>
    <name evidence="11" type="ORF">AMQ74_01004</name>
</gene>
<dbReference type="Pfam" id="PF00215">
    <property type="entry name" value="OMPdecase"/>
    <property type="match status" value="1"/>
</dbReference>
<proteinExistence type="inferred from homology"/>
<feature type="domain" description="Orotidine 5'-phosphate decarboxylase" evidence="10">
    <location>
        <begin position="11"/>
        <end position="236"/>
    </location>
</feature>
<dbReference type="PATRIC" id="fig|1705564.3.peg.1034"/>
<dbReference type="InterPro" id="IPR011060">
    <property type="entry name" value="RibuloseP-bd_barrel"/>
</dbReference>
<evidence type="ECO:0000256" key="7">
    <source>
        <dbReference type="PIRSR" id="PIRSR614732-1"/>
    </source>
</evidence>
<dbReference type="NCBIfam" id="NF001273">
    <property type="entry name" value="PRK00230.1"/>
    <property type="match status" value="1"/>
</dbReference>
<keyword evidence="5 9" id="KW-0665">Pyrimidine biosynthesis</keyword>
<evidence type="ECO:0000256" key="3">
    <source>
        <dbReference type="ARBA" id="ARBA00021923"/>
    </source>
</evidence>
<dbReference type="GO" id="GO:0004590">
    <property type="term" value="F:orotidine-5'-phosphate decarboxylase activity"/>
    <property type="evidence" value="ECO:0007669"/>
    <property type="project" value="UniProtKB-EC"/>
</dbReference>
<dbReference type="CDD" id="cd04725">
    <property type="entry name" value="OMP_decarboxylase_like"/>
    <property type="match status" value="1"/>
</dbReference>
<sequence>MSVKDEDVRQKICLALDVSSIKDVGELIKQSIDYVGTYKVGKELFISHGLDAFKEIHRYEKNIFLDLKLHDIPNTVENASRAIVKHNVKMFTIHALGGSEMIKASSKGISAGAKLYANTPPLILGVTILTSFNNANLKEILIKQNINSSTLHLAKIALENGCAGIVCSAKDLLFLRPTLGNDIFYATPGIETGPKNNLDQKRTANPYEAISNNSSLIIIGRSIINSKEREDTLRTIFEEVRCALKDKSYPNEFRE</sequence>
<accession>A0A150J3H2</accession>
<dbReference type="PROSITE" id="PS00156">
    <property type="entry name" value="OMPDECASE"/>
    <property type="match status" value="1"/>
</dbReference>
<feature type="binding site" evidence="8">
    <location>
        <position position="221"/>
    </location>
    <ligand>
        <name>substrate</name>
    </ligand>
</feature>
<reference evidence="11 12" key="1">
    <citation type="journal article" date="2016" name="ISME J.">
        <title>Chasing the elusive Euryarchaeota class WSA2: genomes reveal a uniquely fastidious methyl-reducing methanogen.</title>
        <authorList>
            <person name="Nobu M.K."/>
            <person name="Narihiro T."/>
            <person name="Kuroda K."/>
            <person name="Mei R."/>
            <person name="Liu W.T."/>
        </authorList>
    </citation>
    <scope>NUCLEOTIDE SEQUENCE [LARGE SCALE GENOMIC DNA]</scope>
    <source>
        <strain evidence="11">U1lsi0528_Bin089</strain>
    </source>
</reference>
<dbReference type="InterPro" id="IPR018089">
    <property type="entry name" value="OMPdecase_AS"/>
</dbReference>
<evidence type="ECO:0000256" key="9">
    <source>
        <dbReference type="RuleBase" id="RU000512"/>
    </source>
</evidence>
<evidence type="ECO:0000313" key="11">
    <source>
        <dbReference type="EMBL" id="KYC51759.1"/>
    </source>
</evidence>
<evidence type="ECO:0000256" key="8">
    <source>
        <dbReference type="PIRSR" id="PIRSR614732-2"/>
    </source>
</evidence>
<dbReference type="InterPro" id="IPR013785">
    <property type="entry name" value="Aldolase_TIM"/>
</dbReference>
<comment type="caution">
    <text evidence="11">The sequence shown here is derived from an EMBL/GenBank/DDBJ whole genome shotgun (WGS) entry which is preliminary data.</text>
</comment>
<feature type="binding site" evidence="8">
    <location>
        <position position="130"/>
    </location>
    <ligand>
        <name>substrate</name>
    </ligand>
</feature>
<dbReference type="UniPathway" id="UPA00070">
    <property type="reaction ID" value="UER00120"/>
</dbReference>
<evidence type="ECO:0000256" key="4">
    <source>
        <dbReference type="ARBA" id="ARBA00022793"/>
    </source>
</evidence>
<keyword evidence="4 9" id="KW-0210">Decarboxylase</keyword>
<dbReference type="SUPFAM" id="SSF51366">
    <property type="entry name" value="Ribulose-phoshate binding barrel"/>
    <property type="match status" value="1"/>
</dbReference>
<evidence type="ECO:0000313" key="12">
    <source>
        <dbReference type="Proteomes" id="UP000075578"/>
    </source>
</evidence>
<dbReference type="NCBIfam" id="TIGR01740">
    <property type="entry name" value="pyrF"/>
    <property type="match status" value="1"/>
</dbReference>
<feature type="active site" description="For OMPdecase activity" evidence="7">
    <location>
        <position position="66"/>
    </location>
</feature>
<feature type="active site" description="For OMPdecase activity" evidence="7">
    <location>
        <position position="68"/>
    </location>
</feature>
<dbReference type="SMART" id="SM00934">
    <property type="entry name" value="OMPdecase"/>
    <property type="match status" value="1"/>
</dbReference>
<dbReference type="InterPro" id="IPR014732">
    <property type="entry name" value="OMPdecase"/>
</dbReference>
<feature type="binding site" evidence="8">
    <location>
        <position position="220"/>
    </location>
    <ligand>
        <name>substrate</name>
    </ligand>
</feature>
<feature type="binding site" evidence="8">
    <location>
        <position position="17"/>
    </location>
    <ligand>
        <name>substrate</name>
    </ligand>
</feature>
<comment type="catalytic activity">
    <reaction evidence="9">
        <text>orotidine 5'-phosphate + H(+) = UMP + CO2</text>
        <dbReference type="Rhea" id="RHEA:11596"/>
        <dbReference type="ChEBI" id="CHEBI:15378"/>
        <dbReference type="ChEBI" id="CHEBI:16526"/>
        <dbReference type="ChEBI" id="CHEBI:57538"/>
        <dbReference type="ChEBI" id="CHEBI:57865"/>
        <dbReference type="EC" id="4.1.1.23"/>
    </reaction>
</comment>
<dbReference type="EMBL" id="LNGD01000055">
    <property type="protein sequence ID" value="KYC51759.1"/>
    <property type="molecule type" value="Genomic_DNA"/>
</dbReference>
<dbReference type="PANTHER" id="PTHR32119">
    <property type="entry name" value="OROTIDINE 5'-PHOSPHATE DECARBOXYLASE"/>
    <property type="match status" value="1"/>
</dbReference>
<evidence type="ECO:0000259" key="10">
    <source>
        <dbReference type="SMART" id="SM00934"/>
    </source>
</evidence>
<dbReference type="InterPro" id="IPR001754">
    <property type="entry name" value="OMPdeCOase_dom"/>
</dbReference>
<name>A0A150J3H2_9EURY</name>
<evidence type="ECO:0000256" key="6">
    <source>
        <dbReference type="ARBA" id="ARBA00023239"/>
    </source>
</evidence>
<dbReference type="AlphaFoldDB" id="A0A150J3H2"/>
<dbReference type="EC" id="4.1.1.23" evidence="2 9"/>
<dbReference type="GO" id="GO:0044205">
    <property type="term" value="P:'de novo' UMP biosynthetic process"/>
    <property type="evidence" value="ECO:0007669"/>
    <property type="project" value="UniProtKB-UniPathway"/>
</dbReference>
<dbReference type="GO" id="GO:0005829">
    <property type="term" value="C:cytosol"/>
    <property type="evidence" value="ECO:0007669"/>
    <property type="project" value="TreeGrafter"/>
</dbReference>
<evidence type="ECO:0000256" key="2">
    <source>
        <dbReference type="ARBA" id="ARBA00012321"/>
    </source>
</evidence>
<protein>
    <recommendedName>
        <fullName evidence="3 9">Orotidine 5'-phosphate decarboxylase</fullName>
        <ecNumber evidence="2 9">4.1.1.23</ecNumber>
    </recommendedName>
</protein>
<evidence type="ECO:0000256" key="1">
    <source>
        <dbReference type="ARBA" id="ARBA00004861"/>
    </source>
</evidence>
<comment type="similarity">
    <text evidence="9">Belongs to the OMP decarboxylase family.</text>
</comment>
<comment type="pathway">
    <text evidence="1 9">Pyrimidine metabolism; UMP biosynthesis via de novo pathway; UMP from orotate: step 2/2.</text>
</comment>
<evidence type="ECO:0000256" key="5">
    <source>
        <dbReference type="ARBA" id="ARBA00022975"/>
    </source>
</evidence>
<dbReference type="Proteomes" id="UP000075578">
    <property type="component" value="Unassembled WGS sequence"/>
</dbReference>
<dbReference type="GO" id="GO:0006207">
    <property type="term" value="P:'de novo' pyrimidine nucleobase biosynthetic process"/>
    <property type="evidence" value="ECO:0007669"/>
    <property type="project" value="InterPro"/>
</dbReference>
<dbReference type="Gene3D" id="3.20.20.70">
    <property type="entry name" value="Aldolase class I"/>
    <property type="match status" value="1"/>
</dbReference>
<keyword evidence="6 9" id="KW-0456">Lyase</keyword>